<dbReference type="EMBL" id="GG745378">
    <property type="protein sequence ID" value="KNE72268.1"/>
    <property type="molecule type" value="Genomic_DNA"/>
</dbReference>
<dbReference type="Proteomes" id="UP000054350">
    <property type="component" value="Unassembled WGS sequence"/>
</dbReference>
<dbReference type="PANTHER" id="PTHR13223:SF2">
    <property type="entry name" value="ACIDIC FIBROBLAST GROWTH FACTOR INTRACELLULAR-BINDING PROTEIN"/>
    <property type="match status" value="1"/>
</dbReference>
<reference evidence="2 3" key="1">
    <citation type="submission" date="2009-11" db="EMBL/GenBank/DDBJ databases">
        <title>Annotation of Allomyces macrogynus ATCC 38327.</title>
        <authorList>
            <consortium name="The Broad Institute Genome Sequencing Platform"/>
            <person name="Russ C."/>
            <person name="Cuomo C."/>
            <person name="Burger G."/>
            <person name="Gray M.W."/>
            <person name="Holland P.W.H."/>
            <person name="King N."/>
            <person name="Lang F.B.F."/>
            <person name="Roger A.J."/>
            <person name="Ruiz-Trillo I."/>
            <person name="Young S.K."/>
            <person name="Zeng Q."/>
            <person name="Gargeya S."/>
            <person name="Fitzgerald M."/>
            <person name="Haas B."/>
            <person name="Abouelleil A."/>
            <person name="Alvarado L."/>
            <person name="Arachchi H.M."/>
            <person name="Berlin A."/>
            <person name="Chapman S.B."/>
            <person name="Gearin G."/>
            <person name="Goldberg J."/>
            <person name="Griggs A."/>
            <person name="Gujja S."/>
            <person name="Hansen M."/>
            <person name="Heiman D."/>
            <person name="Howarth C."/>
            <person name="Larimer J."/>
            <person name="Lui A."/>
            <person name="MacDonald P.J.P."/>
            <person name="McCowen C."/>
            <person name="Montmayeur A."/>
            <person name="Murphy C."/>
            <person name="Neiman D."/>
            <person name="Pearson M."/>
            <person name="Priest M."/>
            <person name="Roberts A."/>
            <person name="Saif S."/>
            <person name="Shea T."/>
            <person name="Sisk P."/>
            <person name="Stolte C."/>
            <person name="Sykes S."/>
            <person name="Wortman J."/>
            <person name="Nusbaum C."/>
            <person name="Birren B."/>
        </authorList>
    </citation>
    <scope>NUCLEOTIDE SEQUENCE [LARGE SCALE GENOMIC DNA]</scope>
    <source>
        <strain evidence="2 3">ATCC 38327</strain>
    </source>
</reference>
<evidence type="ECO:0000256" key="1">
    <source>
        <dbReference type="SAM" id="MobiDB-lite"/>
    </source>
</evidence>
<dbReference type="Pfam" id="PF05427">
    <property type="entry name" value="FIBP"/>
    <property type="match status" value="1"/>
</dbReference>
<evidence type="ECO:0000313" key="3">
    <source>
        <dbReference type="Proteomes" id="UP000054350"/>
    </source>
</evidence>
<dbReference type="PANTHER" id="PTHR13223">
    <property type="entry name" value="ACIDIC FIBROBLAST GROWTH FACTOR INTRACELLULAR BINDING PROTEIN"/>
    <property type="match status" value="1"/>
</dbReference>
<keyword evidence="3" id="KW-1185">Reference proteome</keyword>
<sequence>MSDFTAFIGNVIDLDLAVFDDWLAGVRVQDAVLARLHVLHSLERQASLARSAPPAAGASMTPDEGSTSSPDDNATVNASAALSTVPSLIAATSSPPPSRNRALTTLSRASSQFRGIVTRTTAISNGAGGGMTASTSASSLSSSAADDTPRRFRGASGLRGSKLLTEFRRAVTGTASPTSTPNTSAGSLPRASTTAAGVDAVRAAARAQALSLHVVSQYRIFDLIEPYLHRPRAWRTQMVVPVAVRQEVVDRYYGYDDAVVHELLGKKLNTKTRRAVEEAAERCGVRVAAARRVFENVKRVLKRCEDVCEDALAVGGDEIVDAVVDEFGLSRELAYRYACIMYMTTHRLDATKRKLAPFTCHDLLYAAAVFRHLWTTAPDSAGPTAAAAESALANLAQATKGIKSYFLASKDVMDEYRTASGTDLPLATFRSLVRGVVAIGTGLAQPKDWREVLVAMVEKVVEPGLAAVGQKPAELAGVLDALDVRLPLRIGDACEREGYSRLVQGIKLVAVSMAQRLVDGDAADDERPLRVAIAEDVAALKMGGERPAGSAVRESKTDLGQADNEP</sequence>
<organism evidence="2 3">
    <name type="scientific">Allomyces macrogynus (strain ATCC 38327)</name>
    <name type="common">Allomyces javanicus var. macrogynus</name>
    <dbReference type="NCBI Taxonomy" id="578462"/>
    <lineage>
        <taxon>Eukaryota</taxon>
        <taxon>Fungi</taxon>
        <taxon>Fungi incertae sedis</taxon>
        <taxon>Blastocladiomycota</taxon>
        <taxon>Blastocladiomycetes</taxon>
        <taxon>Blastocladiales</taxon>
        <taxon>Blastocladiaceae</taxon>
        <taxon>Allomyces</taxon>
    </lineage>
</organism>
<dbReference type="OrthoDB" id="16955at2759"/>
<dbReference type="InterPro" id="IPR008614">
    <property type="entry name" value="FIBP"/>
</dbReference>
<feature type="region of interest" description="Disordered" evidence="1">
    <location>
        <begin position="544"/>
        <end position="566"/>
    </location>
</feature>
<feature type="region of interest" description="Disordered" evidence="1">
    <location>
        <begin position="170"/>
        <end position="191"/>
    </location>
</feature>
<dbReference type="eggNOG" id="ENOG502QPQ2">
    <property type="taxonomic scope" value="Eukaryota"/>
</dbReference>
<feature type="compositionally biased region" description="Low complexity" evidence="1">
    <location>
        <begin position="172"/>
        <end position="187"/>
    </location>
</feature>
<dbReference type="AlphaFoldDB" id="A0A0L0TBS9"/>
<feature type="region of interest" description="Disordered" evidence="1">
    <location>
        <begin position="49"/>
        <end position="75"/>
    </location>
</feature>
<dbReference type="VEuPathDB" id="FungiDB:AMAG_16755"/>
<dbReference type="STRING" id="578462.A0A0L0TBS9"/>
<gene>
    <name evidence="2" type="ORF">AMAG_16755</name>
</gene>
<feature type="compositionally biased region" description="Low complexity" evidence="1">
    <location>
        <begin position="132"/>
        <end position="145"/>
    </location>
</feature>
<protein>
    <submittedName>
        <fullName evidence="2">Uncharacterized protein</fullName>
    </submittedName>
</protein>
<reference evidence="3" key="2">
    <citation type="submission" date="2009-11" db="EMBL/GenBank/DDBJ databases">
        <title>The Genome Sequence of Allomyces macrogynus strain ATCC 38327.</title>
        <authorList>
            <consortium name="The Broad Institute Genome Sequencing Platform"/>
            <person name="Russ C."/>
            <person name="Cuomo C."/>
            <person name="Shea T."/>
            <person name="Young S.K."/>
            <person name="Zeng Q."/>
            <person name="Koehrsen M."/>
            <person name="Haas B."/>
            <person name="Borodovsky M."/>
            <person name="Guigo R."/>
            <person name="Alvarado L."/>
            <person name="Berlin A."/>
            <person name="Borenstein D."/>
            <person name="Chen Z."/>
            <person name="Engels R."/>
            <person name="Freedman E."/>
            <person name="Gellesch M."/>
            <person name="Goldberg J."/>
            <person name="Griggs A."/>
            <person name="Gujja S."/>
            <person name="Heiman D."/>
            <person name="Hepburn T."/>
            <person name="Howarth C."/>
            <person name="Jen D."/>
            <person name="Larson L."/>
            <person name="Lewis B."/>
            <person name="Mehta T."/>
            <person name="Park D."/>
            <person name="Pearson M."/>
            <person name="Roberts A."/>
            <person name="Saif S."/>
            <person name="Shenoy N."/>
            <person name="Sisk P."/>
            <person name="Stolte C."/>
            <person name="Sykes S."/>
            <person name="Walk T."/>
            <person name="White J."/>
            <person name="Yandava C."/>
            <person name="Burger G."/>
            <person name="Gray M.W."/>
            <person name="Holland P.W.H."/>
            <person name="King N."/>
            <person name="Lang F.B.F."/>
            <person name="Roger A.J."/>
            <person name="Ruiz-Trillo I."/>
            <person name="Lander E."/>
            <person name="Nusbaum C."/>
        </authorList>
    </citation>
    <scope>NUCLEOTIDE SEQUENCE [LARGE SCALE GENOMIC DNA]</scope>
    <source>
        <strain evidence="3">ATCC 38327</strain>
    </source>
</reference>
<accession>A0A0L0TBS9</accession>
<name>A0A0L0TBS9_ALLM3</name>
<feature type="compositionally biased region" description="Polar residues" evidence="1">
    <location>
        <begin position="64"/>
        <end position="75"/>
    </location>
</feature>
<dbReference type="GO" id="GO:0005634">
    <property type="term" value="C:nucleus"/>
    <property type="evidence" value="ECO:0007669"/>
    <property type="project" value="TreeGrafter"/>
</dbReference>
<feature type="region of interest" description="Disordered" evidence="1">
    <location>
        <begin position="124"/>
        <end position="158"/>
    </location>
</feature>
<evidence type="ECO:0000313" key="2">
    <source>
        <dbReference type="EMBL" id="KNE72268.1"/>
    </source>
</evidence>
<proteinExistence type="predicted"/>